<accession>A0A9W5IR99</accession>
<name>A0A9W5IR99_NEISU</name>
<proteinExistence type="predicted"/>
<gene>
    <name evidence="1" type="ORF">NEISUBOT_04392</name>
</gene>
<dbReference type="AlphaFoldDB" id="A0A9W5IR99"/>
<reference evidence="1 2" key="1">
    <citation type="submission" date="2010-01" db="EMBL/GenBank/DDBJ databases">
        <authorList>
            <person name="Weinstock G."/>
            <person name="Sodergren E."/>
            <person name="Clifton S."/>
            <person name="Fulton L."/>
            <person name="Fulton B."/>
            <person name="Courtney L."/>
            <person name="Fronick C."/>
            <person name="Harrison M."/>
            <person name="Strong C."/>
            <person name="Farmer C."/>
            <person name="Delahaunty K."/>
            <person name="Markovic C."/>
            <person name="Hall O."/>
            <person name="Minx P."/>
            <person name="Tomlinson C."/>
            <person name="Mitreva M."/>
            <person name="Nelson J."/>
            <person name="Hou S."/>
            <person name="Wollam A."/>
            <person name="Pepin K.H."/>
            <person name="Johnson M."/>
            <person name="Bhonagiri V."/>
            <person name="Nash W.E."/>
            <person name="Warren W."/>
            <person name="Chinwalla A."/>
            <person name="Mardis E.R."/>
            <person name="Wilson R.K."/>
        </authorList>
    </citation>
    <scope>NUCLEOTIDE SEQUENCE [LARGE SCALE GENOMIC DNA]</scope>
    <source>
        <strain evidence="1 2">NJ9703</strain>
    </source>
</reference>
<dbReference type="Proteomes" id="UP000004621">
    <property type="component" value="Unassembled WGS sequence"/>
</dbReference>
<comment type="caution">
    <text evidence="1">The sequence shown here is derived from an EMBL/GenBank/DDBJ whole genome shotgun (WGS) entry which is preliminary data.</text>
</comment>
<protein>
    <submittedName>
        <fullName evidence="1">Uncharacterized protein</fullName>
    </submittedName>
</protein>
<organism evidence="1 2">
    <name type="scientific">Neisseria subflava NJ9703</name>
    <dbReference type="NCBI Taxonomy" id="546268"/>
    <lineage>
        <taxon>Bacteria</taxon>
        <taxon>Pseudomonadati</taxon>
        <taxon>Pseudomonadota</taxon>
        <taxon>Betaproteobacteria</taxon>
        <taxon>Neisseriales</taxon>
        <taxon>Neisseriaceae</taxon>
        <taxon>Neisseria</taxon>
    </lineage>
</organism>
<evidence type="ECO:0000313" key="1">
    <source>
        <dbReference type="EMBL" id="EFC52290.1"/>
    </source>
</evidence>
<sequence>MFIRYAAIHSRPSEIFRRADIKTVFGIFGKYRRNYSLPSSRSRVRVPSLSPTMAE</sequence>
<evidence type="ECO:0000313" key="2">
    <source>
        <dbReference type="Proteomes" id="UP000004621"/>
    </source>
</evidence>
<dbReference type="EMBL" id="ACEO02000005">
    <property type="protein sequence ID" value="EFC52290.1"/>
    <property type="molecule type" value="Genomic_DNA"/>
</dbReference>